<reference evidence="1 2" key="1">
    <citation type="submission" date="2020-05" db="EMBL/GenBank/DDBJ databases">
        <title>WGS assembly of Panicum virgatum.</title>
        <authorList>
            <person name="Lovell J.T."/>
            <person name="Jenkins J."/>
            <person name="Shu S."/>
            <person name="Juenger T.E."/>
            <person name="Schmutz J."/>
        </authorList>
    </citation>
    <scope>NUCLEOTIDE SEQUENCE [LARGE SCALE GENOMIC DNA]</scope>
    <source>
        <strain evidence="2">cv. AP13</strain>
    </source>
</reference>
<evidence type="ECO:0000313" key="2">
    <source>
        <dbReference type="Proteomes" id="UP000823388"/>
    </source>
</evidence>
<dbReference type="InterPro" id="IPR055312">
    <property type="entry name" value="FBL15-like"/>
</dbReference>
<evidence type="ECO:0008006" key="3">
    <source>
        <dbReference type="Google" id="ProtNLM"/>
    </source>
</evidence>
<dbReference type="AlphaFoldDB" id="A0A8T0V7X6"/>
<accession>A0A8T0V7X6</accession>
<feature type="non-terminal residue" evidence="1">
    <location>
        <position position="1"/>
    </location>
</feature>
<comment type="caution">
    <text evidence="1">The sequence shown here is derived from an EMBL/GenBank/DDBJ whole genome shotgun (WGS) entry which is preliminary data.</text>
</comment>
<evidence type="ECO:0000313" key="1">
    <source>
        <dbReference type="EMBL" id="KAG2631320.1"/>
    </source>
</evidence>
<protein>
    <recommendedName>
        <fullName evidence="3">FBD domain-containing protein</fullName>
    </recommendedName>
</protein>
<dbReference type="Proteomes" id="UP000823388">
    <property type="component" value="Chromosome 2N"/>
</dbReference>
<keyword evidence="2" id="KW-1185">Reference proteome</keyword>
<dbReference type="EMBL" id="CM029040">
    <property type="protein sequence ID" value="KAG2631320.1"/>
    <property type="molecule type" value="Genomic_DNA"/>
</dbReference>
<gene>
    <name evidence="1" type="ORF">PVAP13_2NG008400</name>
</gene>
<dbReference type="PANTHER" id="PTHR34709">
    <property type="entry name" value="OS10G0396666 PROTEIN"/>
    <property type="match status" value="1"/>
</dbReference>
<organism evidence="1 2">
    <name type="scientific">Panicum virgatum</name>
    <name type="common">Blackwell switchgrass</name>
    <dbReference type="NCBI Taxonomy" id="38727"/>
    <lineage>
        <taxon>Eukaryota</taxon>
        <taxon>Viridiplantae</taxon>
        <taxon>Streptophyta</taxon>
        <taxon>Embryophyta</taxon>
        <taxon>Tracheophyta</taxon>
        <taxon>Spermatophyta</taxon>
        <taxon>Magnoliopsida</taxon>
        <taxon>Liliopsida</taxon>
        <taxon>Poales</taxon>
        <taxon>Poaceae</taxon>
        <taxon>PACMAD clade</taxon>
        <taxon>Panicoideae</taxon>
        <taxon>Panicodae</taxon>
        <taxon>Paniceae</taxon>
        <taxon>Panicinae</taxon>
        <taxon>Panicum</taxon>
        <taxon>Panicum sect. Hiantes</taxon>
    </lineage>
</organism>
<name>A0A8T0V7X6_PANVG</name>
<dbReference type="PANTHER" id="PTHR34709:SF80">
    <property type="entry name" value="F-BOX DOMAIN-CONTAINING PROTEIN"/>
    <property type="match status" value="1"/>
</dbReference>
<sequence length="248" mass="28368">GACLIRLKQQVANISAPQLESLWWANAIYPSSVHLGKIEDLKSLTTIFSVYGPEGIPQNLACLMFMSCVKVIETLTLTLGYPQEINNFQYLMEDMTILPDITSLHFILHVQGHSFGACSFHILRMCSGIKQLIMDLSKHFISEAQAECPQGCICDQPSNWKTEELKLNCLREMEIREFRGSDHELVFLKRLFTWATGLKRIAVAFNVSVAESTTKELCKMLRTFSRPEICMDFYVYQNMVKVLYAYED</sequence>
<proteinExistence type="predicted"/>